<evidence type="ECO:0000313" key="10">
    <source>
        <dbReference type="Proteomes" id="UP001501337"/>
    </source>
</evidence>
<keyword evidence="10" id="KW-1185">Reference proteome</keyword>
<evidence type="ECO:0000256" key="4">
    <source>
        <dbReference type="ARBA" id="ARBA00022798"/>
    </source>
</evidence>
<evidence type="ECO:0000256" key="1">
    <source>
        <dbReference type="ARBA" id="ARBA00001974"/>
    </source>
</evidence>
<dbReference type="InterPro" id="IPR031656">
    <property type="entry name" value="DAO_C"/>
</dbReference>
<feature type="domain" description="Alpha-glycerophosphate oxidase C-terminal" evidence="8">
    <location>
        <begin position="443"/>
        <end position="526"/>
    </location>
</feature>
<organism evidence="9 10">
    <name type="scientific">Allohahella marinimesophila</name>
    <dbReference type="NCBI Taxonomy" id="1054972"/>
    <lineage>
        <taxon>Bacteria</taxon>
        <taxon>Pseudomonadati</taxon>
        <taxon>Pseudomonadota</taxon>
        <taxon>Gammaproteobacteria</taxon>
        <taxon>Oceanospirillales</taxon>
        <taxon>Hahellaceae</taxon>
        <taxon>Allohahella</taxon>
    </lineage>
</organism>
<dbReference type="InterPro" id="IPR006076">
    <property type="entry name" value="FAD-dep_OxRdtase"/>
</dbReference>
<comment type="cofactor">
    <cofactor evidence="1">
        <name>FAD</name>
        <dbReference type="ChEBI" id="CHEBI:57692"/>
    </cofactor>
</comment>
<keyword evidence="5" id="KW-0274">FAD</keyword>
<dbReference type="InterPro" id="IPR000447">
    <property type="entry name" value="G3P_DH_FAD-dep"/>
</dbReference>
<dbReference type="PRINTS" id="PR01001">
    <property type="entry name" value="FADG3PDH"/>
</dbReference>
<keyword evidence="6" id="KW-0560">Oxidoreductase</keyword>
<dbReference type="Gene3D" id="3.30.9.10">
    <property type="entry name" value="D-Amino Acid Oxidase, subunit A, domain 2"/>
    <property type="match status" value="1"/>
</dbReference>
<comment type="caution">
    <text evidence="9">The sequence shown here is derived from an EMBL/GenBank/DDBJ whole genome shotgun (WGS) entry which is preliminary data.</text>
</comment>
<evidence type="ECO:0000256" key="2">
    <source>
        <dbReference type="ARBA" id="ARBA00007330"/>
    </source>
</evidence>
<keyword evidence="3" id="KW-0285">Flavoprotein</keyword>
<evidence type="ECO:0000259" key="7">
    <source>
        <dbReference type="Pfam" id="PF01266"/>
    </source>
</evidence>
<dbReference type="PANTHER" id="PTHR11985">
    <property type="entry name" value="GLYCEROL-3-PHOSPHATE DEHYDROGENASE"/>
    <property type="match status" value="1"/>
</dbReference>
<reference evidence="10" key="1">
    <citation type="journal article" date="2019" name="Int. J. Syst. Evol. Microbiol.">
        <title>The Global Catalogue of Microorganisms (GCM) 10K type strain sequencing project: providing services to taxonomists for standard genome sequencing and annotation.</title>
        <authorList>
            <consortium name="The Broad Institute Genomics Platform"/>
            <consortium name="The Broad Institute Genome Sequencing Center for Infectious Disease"/>
            <person name="Wu L."/>
            <person name="Ma J."/>
        </authorList>
    </citation>
    <scope>NUCLEOTIDE SEQUENCE [LARGE SCALE GENOMIC DNA]</scope>
    <source>
        <strain evidence="10">JCM 17555</strain>
    </source>
</reference>
<evidence type="ECO:0000256" key="3">
    <source>
        <dbReference type="ARBA" id="ARBA00022630"/>
    </source>
</evidence>
<dbReference type="InterPro" id="IPR036188">
    <property type="entry name" value="FAD/NAD-bd_sf"/>
</dbReference>
<dbReference type="Proteomes" id="UP001501337">
    <property type="component" value="Unassembled WGS sequence"/>
</dbReference>
<sequence length="564" mass="61737">MKHWSTETRRKTLAAWRASPPLVDVLVVGGGITGAGVLREAARAGCSAILCEQHDFAWGTSSKSSKMVHGGLRYLGSGQLRLARESVSERERMLVEAAGLVEPLQFLMAHYKGEFPPAWLFDKLLHVYDRFARSAARQQGAERQHVKAMRHRQWSAAEQGMLATNLKQQGLSALTQFTDAVTDDARLVMRVLFEAQQSGVEAFNYLKVQAVARADSHNGGKGRIEGAWVVDTSPDAESDKPFLIRAKTVISATGAWADTLRMHEGHEASIRPLRGSHLVVPAWRFPVAFSVSYFHPVDKRPVFVFPWEGATVIGTTDLDHSASLQRTDATDIAISEAETAYMLSGVDALFPGVKLARSDIISSWSGVRPVIASGEAIDPSKENREHAIWDDNGLITIAGGKLTTFRLIALDALAHAAKYTDIQAGKTDQAIFDSPDATILDAGASRLYGRYGTAALLMKGSSDSVGNTAFQWCELEWALKHEAVFHLDDLLLRRTRLGNLLDNGGTEVFDRLEPLCKQHLNWGDARWRLELERYHHIYSCYFSIATQAASASSPASGTVSGAAA</sequence>
<evidence type="ECO:0000259" key="8">
    <source>
        <dbReference type="Pfam" id="PF16901"/>
    </source>
</evidence>
<dbReference type="Pfam" id="PF16901">
    <property type="entry name" value="DAO_C"/>
    <property type="match status" value="1"/>
</dbReference>
<dbReference type="PANTHER" id="PTHR11985:SF35">
    <property type="entry name" value="ANAEROBIC GLYCEROL-3-PHOSPHATE DEHYDROGENASE SUBUNIT A"/>
    <property type="match status" value="1"/>
</dbReference>
<evidence type="ECO:0000256" key="5">
    <source>
        <dbReference type="ARBA" id="ARBA00022827"/>
    </source>
</evidence>
<feature type="domain" description="FAD dependent oxidoreductase" evidence="7">
    <location>
        <begin position="24"/>
        <end position="404"/>
    </location>
</feature>
<dbReference type="SUPFAM" id="SSF51905">
    <property type="entry name" value="FAD/NAD(P)-binding domain"/>
    <property type="match status" value="1"/>
</dbReference>
<evidence type="ECO:0000256" key="6">
    <source>
        <dbReference type="ARBA" id="ARBA00023002"/>
    </source>
</evidence>
<dbReference type="Gene3D" id="3.50.50.60">
    <property type="entry name" value="FAD/NAD(P)-binding domain"/>
    <property type="match status" value="1"/>
</dbReference>
<comment type="similarity">
    <text evidence="2">Belongs to the FAD-dependent glycerol-3-phosphate dehydrogenase family.</text>
</comment>
<accession>A0ABP7NJI1</accession>
<dbReference type="EMBL" id="BAABBO010000001">
    <property type="protein sequence ID" value="GAA3948491.1"/>
    <property type="molecule type" value="Genomic_DNA"/>
</dbReference>
<name>A0ABP7NJI1_9GAMM</name>
<gene>
    <name evidence="9" type="ORF">GCM10022278_04630</name>
</gene>
<dbReference type="RefSeq" id="WP_344802869.1">
    <property type="nucleotide sequence ID" value="NZ_BAABBO010000001.1"/>
</dbReference>
<proteinExistence type="inferred from homology"/>
<dbReference type="Gene3D" id="1.10.8.870">
    <property type="entry name" value="Alpha-glycerophosphate oxidase, cap domain"/>
    <property type="match status" value="1"/>
</dbReference>
<protein>
    <submittedName>
        <fullName evidence="9">Glycerol-3-phosphate dehydrogenase/oxidase</fullName>
    </submittedName>
</protein>
<keyword evidence="4" id="KW-0319">Glycerol metabolism</keyword>
<dbReference type="Pfam" id="PF01266">
    <property type="entry name" value="DAO"/>
    <property type="match status" value="1"/>
</dbReference>
<evidence type="ECO:0000313" key="9">
    <source>
        <dbReference type="EMBL" id="GAA3948491.1"/>
    </source>
</evidence>
<dbReference type="InterPro" id="IPR038299">
    <property type="entry name" value="DAO_C_sf"/>
</dbReference>